<dbReference type="EMBL" id="WOCA01000018">
    <property type="protein sequence ID" value="MUK90171.1"/>
    <property type="molecule type" value="Genomic_DNA"/>
</dbReference>
<dbReference type="RefSeq" id="WP_155670716.1">
    <property type="nucleotide sequence ID" value="NZ_WOCA01000018.1"/>
</dbReference>
<evidence type="ECO:0000313" key="3">
    <source>
        <dbReference type="Proteomes" id="UP000469125"/>
    </source>
</evidence>
<evidence type="ECO:0000259" key="1">
    <source>
        <dbReference type="Pfam" id="PF12677"/>
    </source>
</evidence>
<proteinExistence type="predicted"/>
<dbReference type="Proteomes" id="UP000469125">
    <property type="component" value="Unassembled WGS sequence"/>
</dbReference>
<protein>
    <submittedName>
        <fullName evidence="2">DUF3797 domain-containing protein</fullName>
    </submittedName>
</protein>
<reference evidence="2 3" key="1">
    <citation type="submission" date="2019-11" db="EMBL/GenBank/DDBJ databases">
        <authorList>
            <person name="Li X."/>
        </authorList>
    </citation>
    <scope>NUCLEOTIDE SEQUENCE [LARGE SCALE GENOMIC DNA]</scope>
    <source>
        <strain evidence="2 3">L9</strain>
    </source>
</reference>
<comment type="caution">
    <text evidence="2">The sequence shown here is derived from an EMBL/GenBank/DDBJ whole genome shotgun (WGS) entry which is preliminary data.</text>
</comment>
<dbReference type="InterPro" id="IPR024256">
    <property type="entry name" value="DUF3797"/>
</dbReference>
<sequence length="71" mass="8433">MKQTLLFDKINSLKIWWWVSRYKKCPKCGSNELGIGKGAFEVNEYHFKRTCKCGLNITRGRLYLTEKPYNK</sequence>
<dbReference type="Pfam" id="PF12677">
    <property type="entry name" value="DUF3797"/>
    <property type="match status" value="1"/>
</dbReference>
<gene>
    <name evidence="2" type="ORF">GMD78_17500</name>
</gene>
<dbReference type="AlphaFoldDB" id="A0A6N8FLX9"/>
<evidence type="ECO:0000313" key="2">
    <source>
        <dbReference type="EMBL" id="MUK90171.1"/>
    </source>
</evidence>
<accession>A0A6N8FLX9</accession>
<name>A0A6N8FLX9_9BACI</name>
<feature type="domain" description="DUF3797" evidence="1">
    <location>
        <begin position="21"/>
        <end position="57"/>
    </location>
</feature>
<keyword evidence="3" id="KW-1185">Reference proteome</keyword>
<organism evidence="2 3">
    <name type="scientific">Ornithinibacillus caprae</name>
    <dbReference type="NCBI Taxonomy" id="2678566"/>
    <lineage>
        <taxon>Bacteria</taxon>
        <taxon>Bacillati</taxon>
        <taxon>Bacillota</taxon>
        <taxon>Bacilli</taxon>
        <taxon>Bacillales</taxon>
        <taxon>Bacillaceae</taxon>
        <taxon>Ornithinibacillus</taxon>
    </lineage>
</organism>